<dbReference type="Gene3D" id="2.40.30.170">
    <property type="match status" value="1"/>
</dbReference>
<evidence type="ECO:0000256" key="9">
    <source>
        <dbReference type="RuleBase" id="RU365093"/>
    </source>
</evidence>
<evidence type="ECO:0000313" key="13">
    <source>
        <dbReference type="EMBL" id="ABS76809.1"/>
    </source>
</evidence>
<name>A9KD93_COXBN</name>
<sequence length="442" mass="49937">MTERQLWYLPKKTQIESIQSRRLALSLAIIICGILAAFIIWAYFVRIQELSLAVGEITPVNRISVVEHLEGGLVYQILVDEGSQVKKGQPLAKIDETLAKAELQQLEAKRLTLMSNVEREKSLIEKTDFSPTLPATAVHNNEPDISVNEILERQQQLHQIQSQALNAQQAVIVQQILQREEELLKLRQQLETAKKNAVLHREEVTMFRKLIEPGYISRLDLIRAERSLNTAEGTVTELTKEISIAKQALQEAESRLAELIQTEMQKMADRLQRSQHELFQVQFAIQKLKYHLANTVVRAPIAGTVINMKITEGKVLAAGGFAMNIVPLNAPLRAEIRIRPADIGFIRIGDPVLVKVTAYHFTQFGGIPGKLIHLSATVLLDEKQQPYYLGRVSLERDYVGLKENKIIPGMTVNADIITGEKSLLAYLFKPVRIFASRAFYER</sequence>
<keyword evidence="10" id="KW-0175">Coiled coil</keyword>
<dbReference type="SUPFAM" id="SSF111369">
    <property type="entry name" value="HlyD-like secretion proteins"/>
    <property type="match status" value="2"/>
</dbReference>
<dbReference type="InterPro" id="IPR050739">
    <property type="entry name" value="MFP"/>
</dbReference>
<organism evidence="13 14">
    <name type="scientific">Coxiella burnetii (strain Dugway 5J108-111)</name>
    <dbReference type="NCBI Taxonomy" id="434922"/>
    <lineage>
        <taxon>Bacteria</taxon>
        <taxon>Pseudomonadati</taxon>
        <taxon>Pseudomonadota</taxon>
        <taxon>Gammaproteobacteria</taxon>
        <taxon>Legionellales</taxon>
        <taxon>Coxiellaceae</taxon>
        <taxon>Coxiella</taxon>
    </lineage>
</organism>
<evidence type="ECO:0000256" key="2">
    <source>
        <dbReference type="ARBA" id="ARBA00009477"/>
    </source>
</evidence>
<evidence type="ECO:0000256" key="1">
    <source>
        <dbReference type="ARBA" id="ARBA00004377"/>
    </source>
</evidence>
<evidence type="ECO:0000256" key="5">
    <source>
        <dbReference type="ARBA" id="ARBA00022519"/>
    </source>
</evidence>
<dbReference type="InterPro" id="IPR006144">
    <property type="entry name" value="Secretion_HlyD_CS"/>
</dbReference>
<keyword evidence="5 9" id="KW-0997">Cell inner membrane</keyword>
<keyword evidence="3 9" id="KW-0813">Transport</keyword>
<dbReference type="InterPro" id="IPR010129">
    <property type="entry name" value="T1SS_HlyD"/>
</dbReference>
<comment type="similarity">
    <text evidence="2 9">Belongs to the membrane fusion protein (MFP) (TC 8.A.1) family.</text>
</comment>
<dbReference type="PRINTS" id="PR01490">
    <property type="entry name" value="RTXTOXIND"/>
</dbReference>
<dbReference type="KEGG" id="cbd:CBUD_2137"/>
<dbReference type="HOGENOM" id="CLU_023976_8_1_6"/>
<gene>
    <name evidence="13" type="ordered locus">CBUD_2137</name>
</gene>
<dbReference type="Gene3D" id="1.10.287.470">
    <property type="entry name" value="Helix hairpin bin"/>
    <property type="match status" value="1"/>
</dbReference>
<dbReference type="Gene3D" id="2.40.50.100">
    <property type="match status" value="1"/>
</dbReference>
<keyword evidence="8 9" id="KW-0472">Membrane</keyword>
<protein>
    <recommendedName>
        <fullName evidence="9">Membrane fusion protein (MFP) family protein</fullName>
    </recommendedName>
</protein>
<reference evidence="13 14" key="1">
    <citation type="journal article" date="2009" name="Infect. Immun.">
        <title>Comparative genomics reveal extensive transposon-mediated genomic plasticity and diversity among potential effector proteins within the genus Coxiella.</title>
        <authorList>
            <person name="Beare P.A."/>
            <person name="Unsworth N."/>
            <person name="Andoh M."/>
            <person name="Voth D.E."/>
            <person name="Omsland A."/>
            <person name="Gilk S.D."/>
            <person name="Williams K.P."/>
            <person name="Sobral B.W."/>
            <person name="Kupko J.J.III."/>
            <person name="Porcella S.F."/>
            <person name="Samuel J.E."/>
            <person name="Heinzen R.A."/>
        </authorList>
    </citation>
    <scope>NUCLEOTIDE SEQUENCE [LARGE SCALE GENOMIC DNA]</scope>
    <source>
        <strain evidence="13 14">Dugway 5J108-111</strain>
    </source>
</reference>
<dbReference type="NCBIfam" id="TIGR01843">
    <property type="entry name" value="type_I_hlyD"/>
    <property type="match status" value="1"/>
</dbReference>
<dbReference type="Pfam" id="PF25994">
    <property type="entry name" value="HH_AprE"/>
    <property type="match status" value="1"/>
</dbReference>
<feature type="coiled-coil region" evidence="10">
    <location>
        <begin position="173"/>
        <end position="277"/>
    </location>
</feature>
<dbReference type="InterPro" id="IPR058781">
    <property type="entry name" value="HH_AprE-like"/>
</dbReference>
<keyword evidence="6 9" id="KW-0812">Transmembrane</keyword>
<evidence type="ECO:0000256" key="4">
    <source>
        <dbReference type="ARBA" id="ARBA00022475"/>
    </source>
</evidence>
<evidence type="ECO:0000256" key="8">
    <source>
        <dbReference type="ARBA" id="ARBA00023136"/>
    </source>
</evidence>
<dbReference type="InterPro" id="IPR058982">
    <property type="entry name" value="Beta-barrel_AprE"/>
</dbReference>
<dbReference type="GO" id="GO:0005886">
    <property type="term" value="C:plasma membrane"/>
    <property type="evidence" value="ECO:0007669"/>
    <property type="project" value="UniProtKB-SubCell"/>
</dbReference>
<accession>A9KD93</accession>
<keyword evidence="4 9" id="KW-1003">Cell membrane</keyword>
<feature type="domain" description="AprE-like beta-barrel" evidence="12">
    <location>
        <begin position="333"/>
        <end position="419"/>
    </location>
</feature>
<dbReference type="PANTHER" id="PTHR30386:SF26">
    <property type="entry name" value="TRANSPORT PROTEIN COMB"/>
    <property type="match status" value="1"/>
</dbReference>
<dbReference type="Pfam" id="PF26002">
    <property type="entry name" value="Beta-barrel_AprE"/>
    <property type="match status" value="1"/>
</dbReference>
<evidence type="ECO:0000313" key="14">
    <source>
        <dbReference type="Proteomes" id="UP000008555"/>
    </source>
</evidence>
<dbReference type="PROSITE" id="PS00543">
    <property type="entry name" value="HLYD_FAMILY"/>
    <property type="match status" value="1"/>
</dbReference>
<comment type="subcellular location">
    <subcellularLocation>
        <location evidence="1 9">Cell inner membrane</location>
        <topology evidence="1 9">Single-pass membrane protein</topology>
    </subcellularLocation>
</comment>
<feature type="transmembrane region" description="Helical" evidence="9">
    <location>
        <begin position="21"/>
        <end position="44"/>
    </location>
</feature>
<dbReference type="Proteomes" id="UP000008555">
    <property type="component" value="Chromosome"/>
</dbReference>
<evidence type="ECO:0000259" key="12">
    <source>
        <dbReference type="Pfam" id="PF26002"/>
    </source>
</evidence>
<proteinExistence type="inferred from homology"/>
<evidence type="ECO:0000256" key="7">
    <source>
        <dbReference type="ARBA" id="ARBA00022989"/>
    </source>
</evidence>
<dbReference type="GO" id="GO:0009306">
    <property type="term" value="P:protein secretion"/>
    <property type="evidence" value="ECO:0007669"/>
    <property type="project" value="InterPro"/>
</dbReference>
<feature type="domain" description="AprE-like long alpha-helical hairpin" evidence="11">
    <location>
        <begin position="99"/>
        <end position="288"/>
    </location>
</feature>
<evidence type="ECO:0000256" key="3">
    <source>
        <dbReference type="ARBA" id="ARBA00022448"/>
    </source>
</evidence>
<evidence type="ECO:0000256" key="10">
    <source>
        <dbReference type="SAM" id="Coils"/>
    </source>
</evidence>
<dbReference type="EMBL" id="CP000733">
    <property type="protein sequence ID" value="ABS76809.1"/>
    <property type="molecule type" value="Genomic_DNA"/>
</dbReference>
<keyword evidence="7 9" id="KW-1133">Transmembrane helix</keyword>
<dbReference type="SUPFAM" id="SSF56954">
    <property type="entry name" value="Outer membrane efflux proteins (OEP)"/>
    <property type="match status" value="1"/>
</dbReference>
<evidence type="ECO:0000259" key="11">
    <source>
        <dbReference type="Pfam" id="PF25994"/>
    </source>
</evidence>
<evidence type="ECO:0000256" key="6">
    <source>
        <dbReference type="ARBA" id="ARBA00022692"/>
    </source>
</evidence>
<dbReference type="PANTHER" id="PTHR30386">
    <property type="entry name" value="MEMBRANE FUSION SUBUNIT OF EMRAB-TOLC MULTIDRUG EFFLUX PUMP"/>
    <property type="match status" value="1"/>
</dbReference>
<dbReference type="RefSeq" id="WP_011997442.1">
    <property type="nucleotide sequence ID" value="NC_009727.1"/>
</dbReference>
<dbReference type="AlphaFoldDB" id="A9KD93"/>